<protein>
    <submittedName>
        <fullName evidence="1">Ribosomal protein L24</fullName>
    </submittedName>
</protein>
<organism evidence="1">
    <name type="scientific">Phaeophyceae sp</name>
    <dbReference type="NCBI Taxonomy" id="2249243"/>
    <lineage>
        <taxon>Eukaryota</taxon>
        <taxon>Sar</taxon>
        <taxon>Stramenopiles</taxon>
        <taxon>Ochrophyta</taxon>
        <taxon>PX clade</taxon>
        <taxon>Phaeophyceae</taxon>
    </lineage>
</organism>
<reference evidence="1" key="1">
    <citation type="journal article" date="2021" name="Eur. J. Phycol.">
        <title>High-throughput sequencing of the kelp Alaria (Phaeophyceae) reveals epi-endobiotic associations, including a likely phaeophycean parasite.</title>
        <authorList>
            <person name="Bringloe T.T."/>
            <person name="Sauermann R."/>
            <person name="Krause-Jensen D."/>
            <person name="Olesen B."/>
            <person name="Klimova A."/>
            <person name="Klochkova T.A."/>
            <person name="Verbruggen H."/>
        </authorList>
    </citation>
    <scope>NUCLEOTIDE SEQUENCE</scope>
</reference>
<proteinExistence type="predicted"/>
<dbReference type="GO" id="GO:0005840">
    <property type="term" value="C:ribosome"/>
    <property type="evidence" value="ECO:0007669"/>
    <property type="project" value="UniProtKB-KW"/>
</dbReference>
<keyword evidence="1" id="KW-0687">Ribonucleoprotein</keyword>
<geneLocation type="plastid" evidence="1"/>
<dbReference type="InterPro" id="IPR005825">
    <property type="entry name" value="Ribosomal_uL24_CS"/>
</dbReference>
<dbReference type="AlphaFoldDB" id="A0A8E5BF21"/>
<accession>A0A8E5BF21</accession>
<evidence type="ECO:0000313" key="1">
    <source>
        <dbReference type="EMBL" id="QSV12693.1"/>
    </source>
</evidence>
<keyword evidence="1" id="KW-0934">Plastid</keyword>
<keyword evidence="1" id="KW-0689">Ribosomal protein</keyword>
<dbReference type="PROSITE" id="PS01108">
    <property type="entry name" value="RIBOSOMAL_L24"/>
    <property type="match status" value="1"/>
</dbReference>
<dbReference type="GO" id="GO:0003735">
    <property type="term" value="F:structural constituent of ribosome"/>
    <property type="evidence" value="ECO:0007669"/>
    <property type="project" value="InterPro"/>
</dbReference>
<gene>
    <name evidence="1" type="primary">rpl24</name>
</gene>
<sequence length="71" mass="8372">MNKKIKSKIKRHIKVEDKIKIISGQNKGNFGVVKKIFKFKKKIIINFTELNLNYLKKNDFLDSSNVSLYKN</sequence>
<dbReference type="GO" id="GO:0006412">
    <property type="term" value="P:translation"/>
    <property type="evidence" value="ECO:0007669"/>
    <property type="project" value="InterPro"/>
</dbReference>
<dbReference type="EMBL" id="MW266086">
    <property type="protein sequence ID" value="QSV12693.1"/>
    <property type="molecule type" value="Genomic_DNA"/>
</dbReference>
<name>A0A8E5BF21_9PHAE</name>